<keyword evidence="3" id="KW-1185">Reference proteome</keyword>
<keyword evidence="1" id="KW-1133">Transmembrane helix</keyword>
<organism evidence="2 3">
    <name type="scientific">Microcella daejeonensis</name>
    <dbReference type="NCBI Taxonomy" id="2994971"/>
    <lineage>
        <taxon>Bacteria</taxon>
        <taxon>Bacillati</taxon>
        <taxon>Actinomycetota</taxon>
        <taxon>Actinomycetes</taxon>
        <taxon>Micrococcales</taxon>
        <taxon>Microbacteriaceae</taxon>
        <taxon>Microcella</taxon>
    </lineage>
</organism>
<keyword evidence="1" id="KW-0812">Transmembrane</keyword>
<feature type="transmembrane region" description="Helical" evidence="1">
    <location>
        <begin position="53"/>
        <end position="76"/>
    </location>
</feature>
<accession>A0A9E8MMF6</accession>
<evidence type="ECO:0000256" key="1">
    <source>
        <dbReference type="SAM" id="Phobius"/>
    </source>
</evidence>
<dbReference type="Proteomes" id="UP001164706">
    <property type="component" value="Chromosome"/>
</dbReference>
<feature type="transmembrane region" description="Helical" evidence="1">
    <location>
        <begin position="123"/>
        <end position="143"/>
    </location>
</feature>
<sequence>MHLRLLRVLAIVVLIAPTLALASTAALWLPTLPATIPVQWSSNGVSATAPTPVLIVGLGAITALASVIGIATVRGARTVEQLLASRRAVAACAAAAGAASAVWISCAALSLDGAPISSADVGGWPLLALAAGLAWGALPALLLSAAGGRERATA</sequence>
<evidence type="ECO:0000313" key="2">
    <source>
        <dbReference type="EMBL" id="WAB82350.1"/>
    </source>
</evidence>
<reference evidence="2" key="1">
    <citation type="submission" date="2022-11" db="EMBL/GenBank/DDBJ databases">
        <title>Description of Microcella daejonensis nov. sp, isolated from riverside soil.</title>
        <authorList>
            <person name="Molina K.M."/>
            <person name="Kim S.B."/>
        </authorList>
    </citation>
    <scope>NUCLEOTIDE SEQUENCE</scope>
    <source>
        <strain evidence="2">MMS21-STM12</strain>
    </source>
</reference>
<gene>
    <name evidence="2" type="ORF">OVN18_04935</name>
</gene>
<protein>
    <submittedName>
        <fullName evidence="2">Uncharacterized protein</fullName>
    </submittedName>
</protein>
<dbReference type="RefSeq" id="WP_267782342.1">
    <property type="nucleotide sequence ID" value="NZ_CP113089.1"/>
</dbReference>
<dbReference type="EMBL" id="CP113089">
    <property type="protein sequence ID" value="WAB82350.1"/>
    <property type="molecule type" value="Genomic_DNA"/>
</dbReference>
<proteinExistence type="predicted"/>
<dbReference type="AlphaFoldDB" id="A0A9E8MMF6"/>
<keyword evidence="1" id="KW-0472">Membrane</keyword>
<evidence type="ECO:0000313" key="3">
    <source>
        <dbReference type="Proteomes" id="UP001164706"/>
    </source>
</evidence>
<dbReference type="KEGG" id="mdb:OVN18_04935"/>
<feature type="transmembrane region" description="Helical" evidence="1">
    <location>
        <begin position="88"/>
        <end position="111"/>
    </location>
</feature>
<name>A0A9E8MMF6_9MICO</name>